<dbReference type="InterPro" id="IPR002549">
    <property type="entry name" value="AI-2E-like"/>
</dbReference>
<reference evidence="7 8" key="1">
    <citation type="journal article" date="2015" name="Microbiome">
        <title>Genomic resolution of linkages in carbon, nitrogen, and sulfur cycling among widespread estuary sediment bacteria.</title>
        <authorList>
            <person name="Baker B.J."/>
            <person name="Lazar C.S."/>
            <person name="Teske A.P."/>
            <person name="Dick G.J."/>
        </authorList>
    </citation>
    <scope>NUCLEOTIDE SEQUENCE [LARGE SCALE GENOMIC DNA]</scope>
    <source>
        <strain evidence="7">DG_54_3</strain>
    </source>
</reference>
<feature type="transmembrane region" description="Helical" evidence="6">
    <location>
        <begin position="206"/>
        <end position="227"/>
    </location>
</feature>
<evidence type="ECO:0000256" key="3">
    <source>
        <dbReference type="ARBA" id="ARBA00022692"/>
    </source>
</evidence>
<evidence type="ECO:0000256" key="5">
    <source>
        <dbReference type="ARBA" id="ARBA00023136"/>
    </source>
</evidence>
<sequence>MPQKEERLIAYRRTVTIIAIVIVLVLSFMIVRPFLIAIISAAVLAYLFYPVYRYLLKHIPEFLPRETLAALIISLLVILIVLIPTVFVTGILTNEIRNGYLFFQKVVTSPDFKIDLPPVMGQRLGDISQYRDQIANFGVQIIGWLQAVVKGIPNLVLNIFIAIFSLYFFLKGGKNIYGFLQDFFPLPEGRYQQIFTRFDDLSRGMILGQIVVGIIHGFLAWMAYAFLGVPNPVLWAFLTAIISIIPLLGAGLVWFPVAVYLFISGYAVGTYWKGLALFTYGLLVMSTIDNVLKPKIIGERARIHPLIILFGILGGIQLMGLPGIIIGPLILALFDVVMGIFREVV</sequence>
<dbReference type="EMBL" id="LIZX01000046">
    <property type="protein sequence ID" value="KPJ68644.1"/>
    <property type="molecule type" value="Genomic_DNA"/>
</dbReference>
<protein>
    <recommendedName>
        <fullName evidence="9">Permease</fullName>
    </recommendedName>
</protein>
<comment type="caution">
    <text evidence="7">The sequence shown here is derived from an EMBL/GenBank/DDBJ whole genome shotgun (WGS) entry which is preliminary data.</text>
</comment>
<evidence type="ECO:0000313" key="8">
    <source>
        <dbReference type="Proteomes" id="UP000051861"/>
    </source>
</evidence>
<feature type="transmembrane region" description="Helical" evidence="6">
    <location>
        <begin position="12"/>
        <end position="30"/>
    </location>
</feature>
<feature type="transmembrane region" description="Helical" evidence="6">
    <location>
        <begin position="152"/>
        <end position="170"/>
    </location>
</feature>
<evidence type="ECO:0000256" key="1">
    <source>
        <dbReference type="ARBA" id="ARBA00004141"/>
    </source>
</evidence>
<feature type="transmembrane region" description="Helical" evidence="6">
    <location>
        <begin position="36"/>
        <end position="56"/>
    </location>
</feature>
<proteinExistence type="inferred from homology"/>
<evidence type="ECO:0008006" key="9">
    <source>
        <dbReference type="Google" id="ProtNLM"/>
    </source>
</evidence>
<feature type="transmembrane region" description="Helical" evidence="6">
    <location>
        <begin position="270"/>
        <end position="288"/>
    </location>
</feature>
<organism evidence="7 8">
    <name type="scientific">candidate division WOR-1 bacterium DG_54_3</name>
    <dbReference type="NCBI Taxonomy" id="1703775"/>
    <lineage>
        <taxon>Bacteria</taxon>
        <taxon>Bacillati</taxon>
        <taxon>Saganbacteria</taxon>
    </lineage>
</organism>
<comment type="subcellular location">
    <subcellularLocation>
        <location evidence="1">Membrane</location>
        <topology evidence="1">Multi-pass membrane protein</topology>
    </subcellularLocation>
</comment>
<comment type="similarity">
    <text evidence="2">Belongs to the autoinducer-2 exporter (AI-2E) (TC 2.A.86) family.</text>
</comment>
<dbReference type="PANTHER" id="PTHR21716:SF4">
    <property type="entry name" value="TRANSMEMBRANE PROTEIN 245"/>
    <property type="match status" value="1"/>
</dbReference>
<evidence type="ECO:0000256" key="6">
    <source>
        <dbReference type="SAM" id="Phobius"/>
    </source>
</evidence>
<gene>
    <name evidence="7" type="ORF">AMJ44_05925</name>
</gene>
<dbReference type="Proteomes" id="UP000051861">
    <property type="component" value="Unassembled WGS sequence"/>
</dbReference>
<evidence type="ECO:0000313" key="7">
    <source>
        <dbReference type="EMBL" id="KPJ68644.1"/>
    </source>
</evidence>
<dbReference type="Pfam" id="PF01594">
    <property type="entry name" value="AI-2E_transport"/>
    <property type="match status" value="1"/>
</dbReference>
<evidence type="ECO:0000256" key="4">
    <source>
        <dbReference type="ARBA" id="ARBA00022989"/>
    </source>
</evidence>
<keyword evidence="5 6" id="KW-0472">Membrane</keyword>
<dbReference type="GO" id="GO:0016020">
    <property type="term" value="C:membrane"/>
    <property type="evidence" value="ECO:0007669"/>
    <property type="project" value="UniProtKB-SubCell"/>
</dbReference>
<evidence type="ECO:0000256" key="2">
    <source>
        <dbReference type="ARBA" id="ARBA00009773"/>
    </source>
</evidence>
<dbReference type="AlphaFoldDB" id="A0A0S7Y244"/>
<feature type="transmembrane region" description="Helical" evidence="6">
    <location>
        <begin position="233"/>
        <end position="263"/>
    </location>
</feature>
<feature type="transmembrane region" description="Helical" evidence="6">
    <location>
        <begin position="308"/>
        <end position="334"/>
    </location>
</feature>
<keyword evidence="4 6" id="KW-1133">Transmembrane helix</keyword>
<name>A0A0S7Y244_UNCSA</name>
<keyword evidence="3 6" id="KW-0812">Transmembrane</keyword>
<accession>A0A0S7Y244</accession>
<feature type="transmembrane region" description="Helical" evidence="6">
    <location>
        <begin position="68"/>
        <end position="92"/>
    </location>
</feature>
<dbReference type="PANTHER" id="PTHR21716">
    <property type="entry name" value="TRANSMEMBRANE PROTEIN"/>
    <property type="match status" value="1"/>
</dbReference>